<protein>
    <submittedName>
        <fullName evidence="1">Uncharacterized protein</fullName>
    </submittedName>
</protein>
<dbReference type="PANTHER" id="PTHR35735">
    <property type="entry name" value="PROTEIN NIM1-INTERACTING 2"/>
    <property type="match status" value="1"/>
</dbReference>
<dbReference type="EMBL" id="BAABME010031521">
    <property type="protein sequence ID" value="GAA0146090.1"/>
    <property type="molecule type" value="Genomic_DNA"/>
</dbReference>
<sequence>MEKRKRKRSDNQEINIKTEIKREDENKVTLDEEVEEFYAILKRVRVAVKYFKNGDGKKEKKSGNIIVPDLNVDPVVDQMDSASSGMPKC</sequence>
<dbReference type="Proteomes" id="UP001454036">
    <property type="component" value="Unassembled WGS sequence"/>
</dbReference>
<name>A0AAV3P370_LITER</name>
<dbReference type="PANTHER" id="PTHR35735:SF8">
    <property type="entry name" value="PROTEIN NIM1-INTERACTING 2"/>
    <property type="match status" value="1"/>
</dbReference>
<comment type="caution">
    <text evidence="1">The sequence shown here is derived from an EMBL/GenBank/DDBJ whole genome shotgun (WGS) entry which is preliminary data.</text>
</comment>
<dbReference type="GO" id="GO:0010112">
    <property type="term" value="P:regulation of systemic acquired resistance"/>
    <property type="evidence" value="ECO:0007669"/>
    <property type="project" value="InterPro"/>
</dbReference>
<evidence type="ECO:0000313" key="3">
    <source>
        <dbReference type="Proteomes" id="UP001454036"/>
    </source>
</evidence>
<dbReference type="InterPro" id="IPR034577">
    <property type="entry name" value="NIMIN-2"/>
</dbReference>
<keyword evidence="3" id="KW-1185">Reference proteome</keyword>
<dbReference type="AlphaFoldDB" id="A0AAV3P370"/>
<dbReference type="EMBL" id="BAABME010031416">
    <property type="protein sequence ID" value="GAA0145663.1"/>
    <property type="molecule type" value="Genomic_DNA"/>
</dbReference>
<reference evidence="1 3" key="1">
    <citation type="submission" date="2024-01" db="EMBL/GenBank/DDBJ databases">
        <title>The complete chloroplast genome sequence of Lithospermum erythrorhizon: insights into the phylogenetic relationship among Boraginaceae species and the maternal lineages of purple gromwells.</title>
        <authorList>
            <person name="Okada T."/>
            <person name="Watanabe K."/>
        </authorList>
    </citation>
    <scope>NUCLEOTIDE SEQUENCE [LARGE SCALE GENOMIC DNA]</scope>
</reference>
<organism evidence="1 3">
    <name type="scientific">Lithospermum erythrorhizon</name>
    <name type="common">Purple gromwell</name>
    <name type="synonym">Lithospermum officinale var. erythrorhizon</name>
    <dbReference type="NCBI Taxonomy" id="34254"/>
    <lineage>
        <taxon>Eukaryota</taxon>
        <taxon>Viridiplantae</taxon>
        <taxon>Streptophyta</taxon>
        <taxon>Embryophyta</taxon>
        <taxon>Tracheophyta</taxon>
        <taxon>Spermatophyta</taxon>
        <taxon>Magnoliopsida</taxon>
        <taxon>eudicotyledons</taxon>
        <taxon>Gunneridae</taxon>
        <taxon>Pentapetalae</taxon>
        <taxon>asterids</taxon>
        <taxon>lamiids</taxon>
        <taxon>Boraginales</taxon>
        <taxon>Boraginaceae</taxon>
        <taxon>Boraginoideae</taxon>
        <taxon>Lithospermeae</taxon>
        <taxon>Lithospermum</taxon>
    </lineage>
</organism>
<evidence type="ECO:0000313" key="1">
    <source>
        <dbReference type="EMBL" id="GAA0145663.1"/>
    </source>
</evidence>
<proteinExistence type="predicted"/>
<accession>A0AAV3P370</accession>
<evidence type="ECO:0000313" key="2">
    <source>
        <dbReference type="EMBL" id="GAA0146090.1"/>
    </source>
</evidence>
<gene>
    <name evidence="1" type="ORF">LIER_42875</name>
    <name evidence="2" type="ORF">LIER_42893</name>
</gene>